<evidence type="ECO:0000313" key="2">
    <source>
        <dbReference type="Proteomes" id="UP000246316"/>
    </source>
</evidence>
<dbReference type="EMBL" id="MH059636">
    <property type="protein sequence ID" value="AWD90382.1"/>
    <property type="molecule type" value="Genomic_DNA"/>
</dbReference>
<accession>A0A2S1GLX6</accession>
<proteinExistence type="predicted"/>
<evidence type="ECO:0000313" key="1">
    <source>
        <dbReference type="EMBL" id="AWD90382.1"/>
    </source>
</evidence>
<protein>
    <submittedName>
        <fullName evidence="1">Uncharacterized protein</fullName>
    </submittedName>
</protein>
<dbReference type="Proteomes" id="UP000246316">
    <property type="component" value="Segment"/>
</dbReference>
<dbReference type="GeneID" id="65112815"/>
<organism evidence="1 2">
    <name type="scientific">Erwinia phage Cronus</name>
    <dbReference type="NCBI Taxonomy" id="2163633"/>
    <lineage>
        <taxon>Viruses</taxon>
        <taxon>Duplodnaviria</taxon>
        <taxon>Heunggongvirae</taxon>
        <taxon>Uroviricota</taxon>
        <taxon>Caudoviricetes</taxon>
        <taxon>Pantevenvirales</taxon>
        <taxon>Straboviridae</taxon>
        <taxon>Tevenvirinae</taxon>
        <taxon>Risoevirus</taxon>
        <taxon>Risoevirus cronus</taxon>
        <taxon>Roskildevirus cronus</taxon>
    </lineage>
</organism>
<reference evidence="1" key="1">
    <citation type="submission" date="2018-03" db="EMBL/GenBank/DDBJ databases">
        <title>Phage therapy in agriculture - a green tech approach to combat plant pathogenic bacteria.</title>
        <authorList>
            <person name="Carstens A.B."/>
            <person name="Djurhuus A.M."/>
            <person name="Hansen L.H."/>
        </authorList>
    </citation>
    <scope>NUCLEOTIDE SEQUENCE [LARGE SCALE GENOMIC DNA]</scope>
</reference>
<dbReference type="RefSeq" id="YP_010095181.1">
    <property type="nucleotide sequence ID" value="NC_055743.1"/>
</dbReference>
<sequence>MTQHQANKIKEMADDLQVLYHSFLQRPENWGSGVAYNEAKEKFENYLKRLVK</sequence>
<dbReference type="KEGG" id="vg:65112815"/>
<keyword evidence="2" id="KW-1185">Reference proteome</keyword>
<name>A0A2S1GLX6_9CAUD</name>